<name>A0ABX7YVT9_9GAMM</name>
<dbReference type="Proteomes" id="UP000679575">
    <property type="component" value="Chromosome"/>
</dbReference>
<accession>A0ABX7YVT9</accession>
<proteinExistence type="predicted"/>
<sequence length="98" mass="10797">MAKSRLSGLKARFFIKTAICDVSDDDGRIYHVSMIGGIHPSVLSQQSKNVFVFDVEDLVNLAVDLGVDSEASSEFTLEDICTRYLLAQGCEVKKTEHS</sequence>
<protein>
    <submittedName>
        <fullName evidence="1">Uncharacterized protein</fullName>
    </submittedName>
</protein>
<keyword evidence="2" id="KW-1185">Reference proteome</keyword>
<organism evidence="1 2">
    <name type="scientific">Shewanella yunxiaonensis</name>
    <dbReference type="NCBI Taxonomy" id="2829809"/>
    <lineage>
        <taxon>Bacteria</taxon>
        <taxon>Pseudomonadati</taxon>
        <taxon>Pseudomonadota</taxon>
        <taxon>Gammaproteobacteria</taxon>
        <taxon>Alteromonadales</taxon>
        <taxon>Shewanellaceae</taxon>
        <taxon>Shewanella</taxon>
    </lineage>
</organism>
<dbReference type="RefSeq" id="WP_212595469.1">
    <property type="nucleotide sequence ID" value="NZ_CP073587.1"/>
</dbReference>
<dbReference type="EMBL" id="CP073587">
    <property type="protein sequence ID" value="QUN06455.1"/>
    <property type="molecule type" value="Genomic_DNA"/>
</dbReference>
<evidence type="ECO:0000313" key="1">
    <source>
        <dbReference type="EMBL" id="QUN06455.1"/>
    </source>
</evidence>
<evidence type="ECO:0000313" key="2">
    <source>
        <dbReference type="Proteomes" id="UP000679575"/>
    </source>
</evidence>
<reference evidence="1 2" key="1">
    <citation type="submission" date="2021-04" db="EMBL/GenBank/DDBJ databases">
        <title>Novel species identification of genus Shewanella.</title>
        <authorList>
            <person name="Liu G."/>
        </authorList>
    </citation>
    <scope>NUCLEOTIDE SEQUENCE [LARGE SCALE GENOMIC DNA]</scope>
    <source>
        <strain evidence="1 2">FJAT-54481</strain>
    </source>
</reference>
<gene>
    <name evidence="1" type="ORF">KDN34_03050</name>
</gene>